<sequence>MWGEPPAYLMPEALVPPAYPVPGQYPGHGQNINRGMSFANALELLSRPQQPAQQSMSHERPLSHNYQPQVFPDPYQELAWQRPLYEPMFQPPETIYPQHTLGRASGFQQLTSTGGWSAMPNVMPAALSRSISEESRPSKRSRTCHSQNRTVDPKWRVESGLTASTWYQHGKLFGCTHKTYEEVKARKLFGLPDSRTHLGSLSFLKMMETPLFLFNYTTRKLEGVFTPSMPAGYNLVPEAWANSFGKLKSHFRKGPGVSPFPVQVHVERVLNFPPLEESKFRHVLTQQSAGGPNGPPKYDFALEPHQVKQLLDILSVESLQLPATLPPGVHLVPDLGTLTETGVWGDGFVMADALAPLSGRRVCFVGDSNTRNMYKDVVALLATAGAAPLPSAQWYDRLVEQAGLRRKGEASFCGDTLLEGGARSAEGAHNRPHYREVRAFESAARGCRVTFHFVTRAWNDYVRDEVMGYVEREAPDVVIMGSCMWDLHRYGPDQVQSLHHYTKRLRQLAERLREMRQTGARATRFAWHTAMPAAPNSTAGFLNEAYAHHVVGQEVPEANRAAANTLVREAGVSVLDTSRIAVQSLELRAPDGVHWSPLTHRHISQAVIQMIQRMCPSSHSDT</sequence>
<dbReference type="PROSITE" id="PS51222">
    <property type="entry name" value="DCD"/>
    <property type="match status" value="1"/>
</dbReference>
<dbReference type="SUPFAM" id="SSF52266">
    <property type="entry name" value="SGNH hydrolase"/>
    <property type="match status" value="1"/>
</dbReference>
<dbReference type="InterPro" id="IPR036514">
    <property type="entry name" value="SGNH_hydro_sf"/>
</dbReference>
<dbReference type="Pfam" id="PF00657">
    <property type="entry name" value="Lipase_GDSL"/>
    <property type="match status" value="1"/>
</dbReference>
<feature type="domain" description="DCD" evidence="4">
    <location>
        <begin position="166"/>
        <end position="316"/>
    </location>
</feature>
<gene>
    <name evidence="5" type="ORF">POBO1169_LOCUS19966</name>
</gene>
<name>A0A7S0RZD5_9CHLO</name>
<dbReference type="Pfam" id="PF10539">
    <property type="entry name" value="Dev_Cell_Death"/>
    <property type="match status" value="1"/>
</dbReference>
<dbReference type="Gene3D" id="3.40.50.1110">
    <property type="entry name" value="SGNH hydrolase"/>
    <property type="match status" value="1"/>
</dbReference>
<dbReference type="AlphaFoldDB" id="A0A7S0RZD5"/>
<reference evidence="5" key="1">
    <citation type="submission" date="2021-01" db="EMBL/GenBank/DDBJ databases">
        <authorList>
            <person name="Corre E."/>
            <person name="Pelletier E."/>
            <person name="Niang G."/>
            <person name="Scheremetjew M."/>
            <person name="Finn R."/>
            <person name="Kale V."/>
            <person name="Holt S."/>
            <person name="Cochrane G."/>
            <person name="Meng A."/>
            <person name="Brown T."/>
            <person name="Cohen L."/>
        </authorList>
    </citation>
    <scope>NUCLEOTIDE SEQUENCE</scope>
    <source>
        <strain evidence="5">CCMP722</strain>
    </source>
</reference>
<comment type="similarity">
    <text evidence="1">Belongs to the 'GDSL' lipolytic enzyme family.</text>
</comment>
<evidence type="ECO:0000259" key="4">
    <source>
        <dbReference type="PROSITE" id="PS51222"/>
    </source>
</evidence>
<accession>A0A7S0RZD5</accession>
<dbReference type="InterPro" id="IPR001087">
    <property type="entry name" value="GDSL"/>
</dbReference>
<evidence type="ECO:0000256" key="2">
    <source>
        <dbReference type="ARBA" id="ARBA00037957"/>
    </source>
</evidence>
<dbReference type="EMBL" id="HBFA01039952">
    <property type="protein sequence ID" value="CAD8691319.1"/>
    <property type="molecule type" value="Transcribed_RNA"/>
</dbReference>
<evidence type="ECO:0000256" key="1">
    <source>
        <dbReference type="ARBA" id="ARBA00008668"/>
    </source>
</evidence>
<protein>
    <recommendedName>
        <fullName evidence="4">DCD domain-containing protein</fullName>
    </recommendedName>
</protein>
<dbReference type="SMART" id="SM00767">
    <property type="entry name" value="DCD"/>
    <property type="match status" value="1"/>
</dbReference>
<organism evidence="5">
    <name type="scientific">Pyramimonas obovata</name>
    <dbReference type="NCBI Taxonomy" id="1411642"/>
    <lineage>
        <taxon>Eukaryota</taxon>
        <taxon>Viridiplantae</taxon>
        <taxon>Chlorophyta</taxon>
        <taxon>Pyramimonadophyceae</taxon>
        <taxon>Pyramimonadales</taxon>
        <taxon>Pyramimonadaceae</taxon>
        <taxon>Pyramimonas</taxon>
        <taxon>Pyramimonas incertae sedis</taxon>
    </lineage>
</organism>
<comment type="similarity">
    <text evidence="2">Belongs to the PC-esterase family.</text>
</comment>
<evidence type="ECO:0000313" key="5">
    <source>
        <dbReference type="EMBL" id="CAD8691319.1"/>
    </source>
</evidence>
<dbReference type="PANTHER" id="PTHR14469">
    <property type="entry name" value="SARCOMA ANTIGEN NY-SAR-23"/>
    <property type="match status" value="1"/>
</dbReference>
<feature type="region of interest" description="Disordered" evidence="3">
    <location>
        <begin position="128"/>
        <end position="150"/>
    </location>
</feature>
<dbReference type="GO" id="GO:0016788">
    <property type="term" value="F:hydrolase activity, acting on ester bonds"/>
    <property type="evidence" value="ECO:0007669"/>
    <property type="project" value="InterPro"/>
</dbReference>
<dbReference type="InterPro" id="IPR013989">
    <property type="entry name" value="Dev_and_cell_death_domain"/>
</dbReference>
<dbReference type="PANTHER" id="PTHR14469:SF0">
    <property type="entry name" value="FAMILY WITH SEQUENCE SIMILARITY 113"/>
    <property type="match status" value="1"/>
</dbReference>
<proteinExistence type="inferred from homology"/>
<evidence type="ECO:0000256" key="3">
    <source>
        <dbReference type="SAM" id="MobiDB-lite"/>
    </source>
</evidence>